<evidence type="ECO:0000313" key="5">
    <source>
        <dbReference type="Proteomes" id="UP000285794"/>
    </source>
</evidence>
<dbReference type="GO" id="GO:0016903">
    <property type="term" value="F:oxidoreductase activity, acting on the aldehyde or oxo group of donors"/>
    <property type="evidence" value="ECO:0007669"/>
    <property type="project" value="InterPro"/>
</dbReference>
<evidence type="ECO:0000256" key="1">
    <source>
        <dbReference type="ARBA" id="ARBA00023002"/>
    </source>
</evidence>
<sequence>MGQTEIKLGGFGGQGIILAGYIIGKAAALYDKKNATLTQSYGPESRGGACSAKLIVSDEEIDYPEVLYPNVLIVMSKEAYLKFSPALIENGSLLYDDDMVENNIEIDKSVRAYAIPATRMAEDLGKKIVANIIMLGFFAAIMAVVTKRSLEEAIKTSIPKGSEELNLMAFQKGFEYGRKLVKLQSDVKS</sequence>
<protein>
    <submittedName>
        <fullName evidence="4">Pyruvate ferredoxin oxidoreductase</fullName>
    </submittedName>
</protein>
<dbReference type="Proteomes" id="UP000285794">
    <property type="component" value="Unassembled WGS sequence"/>
</dbReference>
<dbReference type="SUPFAM" id="SSF53323">
    <property type="entry name" value="Pyruvate-ferredoxin oxidoreductase, PFOR, domain III"/>
    <property type="match status" value="1"/>
</dbReference>
<name>A0A425XXU8_9BACT</name>
<keyword evidence="1" id="KW-0560">Oxidoreductase</keyword>
<comment type="caution">
    <text evidence="4">The sequence shown here is derived from an EMBL/GenBank/DDBJ whole genome shotgun (WGS) entry which is preliminary data.</text>
</comment>
<dbReference type="Gene3D" id="3.40.920.10">
    <property type="entry name" value="Pyruvate-ferredoxin oxidoreductase, PFOR, domain III"/>
    <property type="match status" value="1"/>
</dbReference>
<accession>A0A425XXU8</accession>
<feature type="domain" description="Pyruvate/ketoisovalerate oxidoreductase catalytic" evidence="3">
    <location>
        <begin position="12"/>
        <end position="175"/>
    </location>
</feature>
<proteinExistence type="predicted"/>
<keyword evidence="4" id="KW-0670">Pyruvate</keyword>
<feature type="transmembrane region" description="Helical" evidence="2">
    <location>
        <begin position="128"/>
        <end position="146"/>
    </location>
</feature>
<keyword evidence="2" id="KW-0812">Transmembrane</keyword>
<reference evidence="4 5" key="1">
    <citation type="submission" date="2018-07" db="EMBL/GenBank/DDBJ databases">
        <title>Draft genome sequence of Ancylomarina sp. M1P.</title>
        <authorList>
            <person name="Yadav S."/>
            <person name="Villanueva L."/>
            <person name="Damste J.S.S."/>
        </authorList>
    </citation>
    <scope>NUCLEOTIDE SEQUENCE [LARGE SCALE GENOMIC DNA]</scope>
    <source>
        <strain evidence="4 5">M1P</strain>
    </source>
</reference>
<evidence type="ECO:0000256" key="2">
    <source>
        <dbReference type="SAM" id="Phobius"/>
    </source>
</evidence>
<dbReference type="AlphaFoldDB" id="A0A425XXU8"/>
<gene>
    <name evidence="4" type="ORF">DWB61_15110</name>
</gene>
<organism evidence="4 5">
    <name type="scientific">Ancylomarina euxinus</name>
    <dbReference type="NCBI Taxonomy" id="2283627"/>
    <lineage>
        <taxon>Bacteria</taxon>
        <taxon>Pseudomonadati</taxon>
        <taxon>Bacteroidota</taxon>
        <taxon>Bacteroidia</taxon>
        <taxon>Marinilabiliales</taxon>
        <taxon>Marinifilaceae</taxon>
        <taxon>Ancylomarina</taxon>
    </lineage>
</organism>
<keyword evidence="2" id="KW-0472">Membrane</keyword>
<dbReference type="InterPro" id="IPR019752">
    <property type="entry name" value="Pyrv/ketoisovalerate_OxRed_cat"/>
</dbReference>
<dbReference type="Pfam" id="PF01558">
    <property type="entry name" value="POR"/>
    <property type="match status" value="1"/>
</dbReference>
<evidence type="ECO:0000259" key="3">
    <source>
        <dbReference type="Pfam" id="PF01558"/>
    </source>
</evidence>
<dbReference type="PANTHER" id="PTHR42730:SF1">
    <property type="entry name" value="2-OXOGLUTARATE SYNTHASE SUBUNIT KORC"/>
    <property type="match status" value="1"/>
</dbReference>
<keyword evidence="5" id="KW-1185">Reference proteome</keyword>
<dbReference type="InterPro" id="IPR052554">
    <property type="entry name" value="2-oxoglutarate_synth_KorC"/>
</dbReference>
<dbReference type="PANTHER" id="PTHR42730">
    <property type="entry name" value="2-OXOGLUTARATE SYNTHASE SUBUNIT KORC"/>
    <property type="match status" value="1"/>
</dbReference>
<dbReference type="RefSeq" id="WP_125031725.1">
    <property type="nucleotide sequence ID" value="NZ_JAPXVP010000017.1"/>
</dbReference>
<dbReference type="EMBL" id="QQWG01000019">
    <property type="protein sequence ID" value="RRG19538.1"/>
    <property type="molecule type" value="Genomic_DNA"/>
</dbReference>
<dbReference type="OrthoDB" id="9789125at2"/>
<keyword evidence="2" id="KW-1133">Transmembrane helix</keyword>
<evidence type="ECO:0000313" key="4">
    <source>
        <dbReference type="EMBL" id="RRG19538.1"/>
    </source>
</evidence>
<dbReference type="InterPro" id="IPR002869">
    <property type="entry name" value="Pyrv_flavodox_OxRed_cen"/>
</dbReference>